<keyword evidence="2" id="KW-1185">Reference proteome</keyword>
<sequence>MTGDQTDSSTLGTFGPLIDMKLKRQPFTAIPGVLTGPKPIDTKQTVARLQKLTAGRKRVTKVNKVGLFHTRCPRSTRSGSLIVTQAMLSHQTRRPGSASATSGSSRQSTFFLQQLVLSKDHRTLRIHPTEPTEPDATPIRLVVRSTASSKRNGLLGAGTPHQFNALSKDLESRMKIPGSTRYERRYLGRMWA</sequence>
<gene>
    <name evidence="1" type="ORF">BJ508DRAFT_377455</name>
</gene>
<accession>A0A3N4I0T5</accession>
<proteinExistence type="predicted"/>
<protein>
    <submittedName>
        <fullName evidence="1">Uncharacterized protein</fullName>
    </submittedName>
</protein>
<name>A0A3N4I0T5_ASCIM</name>
<evidence type="ECO:0000313" key="1">
    <source>
        <dbReference type="EMBL" id="RPA79715.1"/>
    </source>
</evidence>
<dbReference type="Proteomes" id="UP000275078">
    <property type="component" value="Unassembled WGS sequence"/>
</dbReference>
<dbReference type="EMBL" id="ML119695">
    <property type="protein sequence ID" value="RPA79715.1"/>
    <property type="molecule type" value="Genomic_DNA"/>
</dbReference>
<dbReference type="AlphaFoldDB" id="A0A3N4I0T5"/>
<organism evidence="1 2">
    <name type="scientific">Ascobolus immersus RN42</name>
    <dbReference type="NCBI Taxonomy" id="1160509"/>
    <lineage>
        <taxon>Eukaryota</taxon>
        <taxon>Fungi</taxon>
        <taxon>Dikarya</taxon>
        <taxon>Ascomycota</taxon>
        <taxon>Pezizomycotina</taxon>
        <taxon>Pezizomycetes</taxon>
        <taxon>Pezizales</taxon>
        <taxon>Ascobolaceae</taxon>
        <taxon>Ascobolus</taxon>
    </lineage>
</organism>
<reference evidence="1 2" key="1">
    <citation type="journal article" date="2018" name="Nat. Ecol. Evol.">
        <title>Pezizomycetes genomes reveal the molecular basis of ectomycorrhizal truffle lifestyle.</title>
        <authorList>
            <person name="Murat C."/>
            <person name="Payen T."/>
            <person name="Noel B."/>
            <person name="Kuo A."/>
            <person name="Morin E."/>
            <person name="Chen J."/>
            <person name="Kohler A."/>
            <person name="Krizsan K."/>
            <person name="Balestrini R."/>
            <person name="Da Silva C."/>
            <person name="Montanini B."/>
            <person name="Hainaut M."/>
            <person name="Levati E."/>
            <person name="Barry K.W."/>
            <person name="Belfiori B."/>
            <person name="Cichocki N."/>
            <person name="Clum A."/>
            <person name="Dockter R.B."/>
            <person name="Fauchery L."/>
            <person name="Guy J."/>
            <person name="Iotti M."/>
            <person name="Le Tacon F."/>
            <person name="Lindquist E.A."/>
            <person name="Lipzen A."/>
            <person name="Malagnac F."/>
            <person name="Mello A."/>
            <person name="Molinier V."/>
            <person name="Miyauchi S."/>
            <person name="Poulain J."/>
            <person name="Riccioni C."/>
            <person name="Rubini A."/>
            <person name="Sitrit Y."/>
            <person name="Splivallo R."/>
            <person name="Traeger S."/>
            <person name="Wang M."/>
            <person name="Zifcakova L."/>
            <person name="Wipf D."/>
            <person name="Zambonelli A."/>
            <person name="Paolocci F."/>
            <person name="Nowrousian M."/>
            <person name="Ottonello S."/>
            <person name="Baldrian P."/>
            <person name="Spatafora J.W."/>
            <person name="Henrissat B."/>
            <person name="Nagy L.G."/>
            <person name="Aury J.M."/>
            <person name="Wincker P."/>
            <person name="Grigoriev I.V."/>
            <person name="Bonfante P."/>
            <person name="Martin F.M."/>
        </authorList>
    </citation>
    <scope>NUCLEOTIDE SEQUENCE [LARGE SCALE GENOMIC DNA]</scope>
    <source>
        <strain evidence="1 2">RN42</strain>
    </source>
</reference>
<evidence type="ECO:0000313" key="2">
    <source>
        <dbReference type="Proteomes" id="UP000275078"/>
    </source>
</evidence>